<evidence type="ECO:0000313" key="2">
    <source>
        <dbReference type="EMBL" id="PIL30481.1"/>
    </source>
</evidence>
<gene>
    <name evidence="2" type="ORF">GSI_07180</name>
</gene>
<feature type="compositionally biased region" description="Acidic residues" evidence="1">
    <location>
        <begin position="58"/>
        <end position="70"/>
    </location>
</feature>
<proteinExistence type="predicted"/>
<dbReference type="AlphaFoldDB" id="A0A2G8S9P5"/>
<protein>
    <submittedName>
        <fullName evidence="2">Uncharacterized protein</fullName>
    </submittedName>
</protein>
<accession>A0A2G8S9P5</accession>
<feature type="compositionally biased region" description="Low complexity" evidence="1">
    <location>
        <begin position="8"/>
        <end position="28"/>
    </location>
</feature>
<dbReference type="OrthoDB" id="2686745at2759"/>
<feature type="region of interest" description="Disordered" evidence="1">
    <location>
        <begin position="1"/>
        <end position="91"/>
    </location>
</feature>
<dbReference type="Proteomes" id="UP000230002">
    <property type="component" value="Unassembled WGS sequence"/>
</dbReference>
<name>A0A2G8S9P5_9APHY</name>
<dbReference type="STRING" id="1077348.A0A2G8S9P5"/>
<organism evidence="2 3">
    <name type="scientific">Ganoderma sinense ZZ0214-1</name>
    <dbReference type="NCBI Taxonomy" id="1077348"/>
    <lineage>
        <taxon>Eukaryota</taxon>
        <taxon>Fungi</taxon>
        <taxon>Dikarya</taxon>
        <taxon>Basidiomycota</taxon>
        <taxon>Agaricomycotina</taxon>
        <taxon>Agaricomycetes</taxon>
        <taxon>Polyporales</taxon>
        <taxon>Polyporaceae</taxon>
        <taxon>Ganoderma</taxon>
    </lineage>
</organism>
<sequence length="216" mass="24196">MPSRARSRQPTPAPSQSSPASRQSTPARQPTPGPSTTEDSTDPQPPCRQKTVRFPSVEPDDDNDEQDDREVDTAKVATPDGDGLISKPEGEVGRRKRGYSLRAVLGWSPTLFKSTKDLVLSYVEDYLHHSLSTSHQPQGDVDSLIKLIQARHPGIVDLYRDGWPIRDMIYLRLKYTSSRFKCGQVVPQGKKYPQDLKKALKEAERNKGKQRAMEVS</sequence>
<keyword evidence="3" id="KW-1185">Reference proteome</keyword>
<comment type="caution">
    <text evidence="2">The sequence shown here is derived from an EMBL/GenBank/DDBJ whole genome shotgun (WGS) entry which is preliminary data.</text>
</comment>
<reference evidence="2 3" key="1">
    <citation type="journal article" date="2015" name="Sci. Rep.">
        <title>Chromosome-level genome map provides insights into diverse defense mechanisms in the medicinal fungus Ganoderma sinense.</title>
        <authorList>
            <person name="Zhu Y."/>
            <person name="Xu J."/>
            <person name="Sun C."/>
            <person name="Zhou S."/>
            <person name="Xu H."/>
            <person name="Nelson D.R."/>
            <person name="Qian J."/>
            <person name="Song J."/>
            <person name="Luo H."/>
            <person name="Xiang L."/>
            <person name="Li Y."/>
            <person name="Xu Z."/>
            <person name="Ji A."/>
            <person name="Wang L."/>
            <person name="Lu S."/>
            <person name="Hayward A."/>
            <person name="Sun W."/>
            <person name="Li X."/>
            <person name="Schwartz D.C."/>
            <person name="Wang Y."/>
            <person name="Chen S."/>
        </authorList>
    </citation>
    <scope>NUCLEOTIDE SEQUENCE [LARGE SCALE GENOMIC DNA]</scope>
    <source>
        <strain evidence="2 3">ZZ0214-1</strain>
    </source>
</reference>
<dbReference type="EMBL" id="AYKW01000014">
    <property type="protein sequence ID" value="PIL30481.1"/>
    <property type="molecule type" value="Genomic_DNA"/>
</dbReference>
<evidence type="ECO:0000313" key="3">
    <source>
        <dbReference type="Proteomes" id="UP000230002"/>
    </source>
</evidence>
<evidence type="ECO:0000256" key="1">
    <source>
        <dbReference type="SAM" id="MobiDB-lite"/>
    </source>
</evidence>